<organism evidence="1 2">
    <name type="scientific">Runella defluvii</name>
    <dbReference type="NCBI Taxonomy" id="370973"/>
    <lineage>
        <taxon>Bacteria</taxon>
        <taxon>Pseudomonadati</taxon>
        <taxon>Bacteroidota</taxon>
        <taxon>Cytophagia</taxon>
        <taxon>Cytophagales</taxon>
        <taxon>Spirosomataceae</taxon>
        <taxon>Runella</taxon>
    </lineage>
</organism>
<reference evidence="1 2" key="1">
    <citation type="submission" date="2020-08" db="EMBL/GenBank/DDBJ databases">
        <title>Genomic Encyclopedia of Type Strains, Phase IV (KMG-IV): sequencing the most valuable type-strain genomes for metagenomic binning, comparative biology and taxonomic classification.</title>
        <authorList>
            <person name="Goeker M."/>
        </authorList>
    </citation>
    <scope>NUCLEOTIDE SEQUENCE [LARGE SCALE GENOMIC DNA]</scope>
    <source>
        <strain evidence="1 2">DSM 17976</strain>
    </source>
</reference>
<accession>A0A7W5ZSL5</accession>
<protein>
    <submittedName>
        <fullName evidence="1">Uncharacterized protein</fullName>
    </submittedName>
</protein>
<proteinExistence type="predicted"/>
<comment type="caution">
    <text evidence="1">The sequence shown here is derived from an EMBL/GenBank/DDBJ whole genome shotgun (WGS) entry which is preliminary data.</text>
</comment>
<dbReference type="EMBL" id="JACIBY010000023">
    <property type="protein sequence ID" value="MBB3841990.1"/>
    <property type="molecule type" value="Genomic_DNA"/>
</dbReference>
<name>A0A7W5ZSL5_9BACT</name>
<dbReference type="AlphaFoldDB" id="A0A7W5ZSL5"/>
<gene>
    <name evidence="1" type="ORF">FHS57_006019</name>
</gene>
<keyword evidence="2" id="KW-1185">Reference proteome</keyword>
<sequence length="81" mass="9325">MSLRKIGLDHTYRNTILRKALKMVPQLPIYYKKSVPRVEQINPELVVEAAATTVWKKSPSTSFSIFPTDWTWTMTKETASP</sequence>
<dbReference type="Proteomes" id="UP000541352">
    <property type="component" value="Unassembled WGS sequence"/>
</dbReference>
<evidence type="ECO:0000313" key="2">
    <source>
        <dbReference type="Proteomes" id="UP000541352"/>
    </source>
</evidence>
<evidence type="ECO:0000313" key="1">
    <source>
        <dbReference type="EMBL" id="MBB3841990.1"/>
    </source>
</evidence>